<keyword evidence="2" id="KW-1185">Reference proteome</keyword>
<evidence type="ECO:0000313" key="2">
    <source>
        <dbReference type="Proteomes" id="UP001396334"/>
    </source>
</evidence>
<gene>
    <name evidence="1" type="ORF">V6N11_007868</name>
</gene>
<name>A0ABR2PYY0_9ROSI</name>
<reference evidence="1 2" key="1">
    <citation type="journal article" date="2024" name="G3 (Bethesda)">
        <title>Genome assembly of Hibiscus sabdariffa L. provides insights into metabolisms of medicinal natural products.</title>
        <authorList>
            <person name="Kim T."/>
        </authorList>
    </citation>
    <scope>NUCLEOTIDE SEQUENCE [LARGE SCALE GENOMIC DNA]</scope>
    <source>
        <strain evidence="1">TK-2024</strain>
        <tissue evidence="1">Old leaves</tissue>
    </source>
</reference>
<sequence>MAANMFVVPQTQGTVLCCKCDISPALNLAIMCVTRLRSKSTICITEGSRNRTCHYYGLSRVRCDSCLQAPRTWLKAQLESKEGAIDVLDREVLNGSILDVEQSYV</sequence>
<organism evidence="1 2">
    <name type="scientific">Hibiscus sabdariffa</name>
    <name type="common">roselle</name>
    <dbReference type="NCBI Taxonomy" id="183260"/>
    <lineage>
        <taxon>Eukaryota</taxon>
        <taxon>Viridiplantae</taxon>
        <taxon>Streptophyta</taxon>
        <taxon>Embryophyta</taxon>
        <taxon>Tracheophyta</taxon>
        <taxon>Spermatophyta</taxon>
        <taxon>Magnoliopsida</taxon>
        <taxon>eudicotyledons</taxon>
        <taxon>Gunneridae</taxon>
        <taxon>Pentapetalae</taxon>
        <taxon>rosids</taxon>
        <taxon>malvids</taxon>
        <taxon>Malvales</taxon>
        <taxon>Malvaceae</taxon>
        <taxon>Malvoideae</taxon>
        <taxon>Hibiscus</taxon>
    </lineage>
</organism>
<accession>A0ABR2PYY0</accession>
<comment type="caution">
    <text evidence="1">The sequence shown here is derived from an EMBL/GenBank/DDBJ whole genome shotgun (WGS) entry which is preliminary data.</text>
</comment>
<proteinExistence type="predicted"/>
<dbReference type="EMBL" id="JBBPBN010000048">
    <property type="protein sequence ID" value="KAK8993641.1"/>
    <property type="molecule type" value="Genomic_DNA"/>
</dbReference>
<evidence type="ECO:0000313" key="1">
    <source>
        <dbReference type="EMBL" id="KAK8993641.1"/>
    </source>
</evidence>
<dbReference type="Proteomes" id="UP001396334">
    <property type="component" value="Unassembled WGS sequence"/>
</dbReference>
<protein>
    <submittedName>
        <fullName evidence="1">Uncharacterized protein</fullName>
    </submittedName>
</protein>